<dbReference type="GO" id="GO:0016787">
    <property type="term" value="F:hydrolase activity"/>
    <property type="evidence" value="ECO:0007669"/>
    <property type="project" value="UniProtKB-KW"/>
</dbReference>
<organism evidence="2 3">
    <name type="scientific">Aurantiacibacter zhengii</name>
    <dbReference type="NCBI Taxonomy" id="2307003"/>
    <lineage>
        <taxon>Bacteria</taxon>
        <taxon>Pseudomonadati</taxon>
        <taxon>Pseudomonadota</taxon>
        <taxon>Alphaproteobacteria</taxon>
        <taxon>Sphingomonadales</taxon>
        <taxon>Erythrobacteraceae</taxon>
        <taxon>Aurantiacibacter</taxon>
    </lineage>
</organism>
<sequence>MSGPPDWQREGRIFPHQDASRFVKAGSLEWHVQVMGSGPALLLLHGTGASAHSWRDVMPLLAEDFTVIAPDLPGHGFTRGRIAGGPNLKAVAREVARLLDIMAVKPDMLVGHSAGVAIAIELALGGSAVPVAGFSPALMPFPGLAAQLFPAMAKVLFVNPFVPRIFARMARQSGETARFLRRATGSDIDASGLRCYEALLGNSRHCEGALALMANWDLDALSRRLPDLTVPVSLVHGSRDRAVPLSSARQACSKLPHCELTVLDGLGHLAHEERPEDAARHIRHFAARHAIIASGSVDEEDERHG</sequence>
<dbReference type="EMBL" id="QXFL01000004">
    <property type="protein sequence ID" value="RIV85589.1"/>
    <property type="molecule type" value="Genomic_DNA"/>
</dbReference>
<keyword evidence="3" id="KW-1185">Reference proteome</keyword>
<dbReference type="PANTHER" id="PTHR43689:SF8">
    <property type="entry name" value="ALPHA_BETA-HYDROLASES SUPERFAMILY PROTEIN"/>
    <property type="match status" value="1"/>
</dbReference>
<dbReference type="OrthoDB" id="9799612at2"/>
<protein>
    <submittedName>
        <fullName evidence="2">Alpha/beta fold hydrolase</fullName>
    </submittedName>
</protein>
<dbReference type="PRINTS" id="PR00412">
    <property type="entry name" value="EPOXHYDRLASE"/>
</dbReference>
<evidence type="ECO:0000259" key="1">
    <source>
        <dbReference type="Pfam" id="PF12697"/>
    </source>
</evidence>
<dbReference type="PRINTS" id="PR00111">
    <property type="entry name" value="ABHYDROLASE"/>
</dbReference>
<dbReference type="InterPro" id="IPR000073">
    <property type="entry name" value="AB_hydrolase_1"/>
</dbReference>
<dbReference type="InterPro" id="IPR000639">
    <property type="entry name" value="Epox_hydrolase-like"/>
</dbReference>
<dbReference type="Gene3D" id="3.40.50.1820">
    <property type="entry name" value="alpha/beta hydrolase"/>
    <property type="match status" value="1"/>
</dbReference>
<gene>
    <name evidence="2" type="ORF">D2V07_09555</name>
</gene>
<feature type="domain" description="AB hydrolase-1" evidence="1">
    <location>
        <begin position="41"/>
        <end position="279"/>
    </location>
</feature>
<dbReference type="AlphaFoldDB" id="A0A418NQZ6"/>
<dbReference type="SUPFAM" id="SSF53474">
    <property type="entry name" value="alpha/beta-Hydrolases"/>
    <property type="match status" value="1"/>
</dbReference>
<dbReference type="Pfam" id="PF12697">
    <property type="entry name" value="Abhydrolase_6"/>
    <property type="match status" value="1"/>
</dbReference>
<accession>A0A418NQZ6</accession>
<evidence type="ECO:0000313" key="2">
    <source>
        <dbReference type="EMBL" id="RIV85589.1"/>
    </source>
</evidence>
<evidence type="ECO:0000313" key="3">
    <source>
        <dbReference type="Proteomes" id="UP000286576"/>
    </source>
</evidence>
<name>A0A418NQZ6_9SPHN</name>
<dbReference type="PANTHER" id="PTHR43689">
    <property type="entry name" value="HYDROLASE"/>
    <property type="match status" value="1"/>
</dbReference>
<reference evidence="2 3" key="1">
    <citation type="submission" date="2018-08" db="EMBL/GenBank/DDBJ databases">
        <title>Erythrobacter zhengii sp.nov., a bacterium isolated from deep-sea sediment.</title>
        <authorList>
            <person name="Fang C."/>
            <person name="Wu Y.-H."/>
            <person name="Sun C."/>
            <person name="Wang H."/>
            <person name="Cheng H."/>
            <person name="Meng F.-X."/>
            <person name="Wang C.-S."/>
            <person name="Xu X.-W."/>
        </authorList>
    </citation>
    <scope>NUCLEOTIDE SEQUENCE [LARGE SCALE GENOMIC DNA]</scope>
    <source>
        <strain evidence="2 3">V18</strain>
    </source>
</reference>
<comment type="caution">
    <text evidence="2">The sequence shown here is derived from an EMBL/GenBank/DDBJ whole genome shotgun (WGS) entry which is preliminary data.</text>
</comment>
<proteinExistence type="predicted"/>
<dbReference type="InterPro" id="IPR017497">
    <property type="entry name" value="BchO"/>
</dbReference>
<keyword evidence="2" id="KW-0378">Hydrolase</keyword>
<dbReference type="RefSeq" id="WP_119586780.1">
    <property type="nucleotide sequence ID" value="NZ_CAWODQ010000024.1"/>
</dbReference>
<dbReference type="Proteomes" id="UP000286576">
    <property type="component" value="Unassembled WGS sequence"/>
</dbReference>
<dbReference type="InterPro" id="IPR029058">
    <property type="entry name" value="AB_hydrolase_fold"/>
</dbReference>
<dbReference type="NCBIfam" id="TIGR03056">
    <property type="entry name" value="bchO_mg_che_rel"/>
    <property type="match status" value="1"/>
</dbReference>